<feature type="region of interest" description="Disordered" evidence="1">
    <location>
        <begin position="416"/>
        <end position="438"/>
    </location>
</feature>
<dbReference type="EMBL" id="MU805945">
    <property type="protein sequence ID" value="KAJ3844874.1"/>
    <property type="molecule type" value="Genomic_DNA"/>
</dbReference>
<feature type="region of interest" description="Disordered" evidence="1">
    <location>
        <begin position="483"/>
        <end position="513"/>
    </location>
</feature>
<evidence type="ECO:0000256" key="1">
    <source>
        <dbReference type="SAM" id="MobiDB-lite"/>
    </source>
</evidence>
<reference evidence="2" key="1">
    <citation type="submission" date="2022-08" db="EMBL/GenBank/DDBJ databases">
        <authorList>
            <consortium name="DOE Joint Genome Institute"/>
            <person name="Min B."/>
            <person name="Riley R."/>
            <person name="Sierra-Patev S."/>
            <person name="Naranjo-Ortiz M."/>
            <person name="Looney B."/>
            <person name="Konkel Z."/>
            <person name="Slot J.C."/>
            <person name="Sakamoto Y."/>
            <person name="Steenwyk J.L."/>
            <person name="Rokas A."/>
            <person name="Carro J."/>
            <person name="Camarero S."/>
            <person name="Ferreira P."/>
            <person name="Molpeceres G."/>
            <person name="Ruiz-Duenas F.J."/>
            <person name="Serrano A."/>
            <person name="Henrissat B."/>
            <person name="Drula E."/>
            <person name="Hughes K.W."/>
            <person name="Mata J.L."/>
            <person name="Ishikawa N.K."/>
            <person name="Vargas-Isla R."/>
            <person name="Ushijima S."/>
            <person name="Smith C.A."/>
            <person name="Ahrendt S."/>
            <person name="Andreopoulos W."/>
            <person name="He G."/>
            <person name="Labutti K."/>
            <person name="Lipzen A."/>
            <person name="Ng V."/>
            <person name="Sandor L."/>
            <person name="Barry K."/>
            <person name="Martinez A.T."/>
            <person name="Xiao Y."/>
            <person name="Gibbons J.G."/>
            <person name="Terashima K."/>
            <person name="Hibbett D.S."/>
            <person name="Grigoriev I.V."/>
        </authorList>
    </citation>
    <scope>NUCLEOTIDE SEQUENCE</scope>
    <source>
        <strain evidence="2">TFB9207</strain>
    </source>
</reference>
<feature type="compositionally biased region" description="Basic and acidic residues" evidence="1">
    <location>
        <begin position="204"/>
        <end position="218"/>
    </location>
</feature>
<accession>A0AA38UKR9</accession>
<name>A0AA38UKR9_9AGAR</name>
<evidence type="ECO:0000313" key="2">
    <source>
        <dbReference type="EMBL" id="KAJ3844874.1"/>
    </source>
</evidence>
<sequence length="658" mass="71369">MNSKEVVFPTVPLALSAVPTASHMRRRSVRRPLRSSPLTGPALSSEGAIIQDHPVQGRPKPSRISSLPDFPSKPSEDWIDSRTPALFLEPEQSRVSSPEHFTMSSSTPSPSQKSSSPSLLLPHTSSREKISPSLPPMPSQRSTRASHRNSSPLHDTSGNWLVTNTYEETPRFSRLNKGSNVVMPVSVKEHRRKSLASVKSQPNLRDRAENGGDEEIKSVRSRNSLSSLRSRVRQRARALASVDSDAVDSNSSESRYPHSRSSSMGDSSDIESSVSSVHSLPISPRNSEIPISNLLMVHEEVEIAQSTSANLRRSPTPLEEQTIEVLPDHKRSELNSWKIGKLPTDPRSSGFGALKSRTKAALRMSKSFTHLRAPSSGDPVLGSTSTSSTFVVPRKHVKGFSFLSFSSDDSHSSYVHPLPSLPDGTGITSISDTSSESDVLTDDTHIEYQKEAKQLLYDAFPQPPALHQDAIPPVRPFSDHRPLRSPKMNKHLGRTPPSPILKPEPRADNLSPRTPTSSVFFPEPHTPISPVSTSATIVAPPTPTFRNGNSDRAFSPASGLGRSYVSTLDLSTQSTLSDYASASFLSIGDDSLDSSTNLKTSATGTVSLKAMNLLGVLDDPVAAHRASKGHVSNDKATLGAMKKIWKTFKRGDAAKLKA</sequence>
<organism evidence="2 3">
    <name type="scientific">Lentinula raphanica</name>
    <dbReference type="NCBI Taxonomy" id="153919"/>
    <lineage>
        <taxon>Eukaryota</taxon>
        <taxon>Fungi</taxon>
        <taxon>Dikarya</taxon>
        <taxon>Basidiomycota</taxon>
        <taxon>Agaricomycotina</taxon>
        <taxon>Agaricomycetes</taxon>
        <taxon>Agaricomycetidae</taxon>
        <taxon>Agaricales</taxon>
        <taxon>Marasmiineae</taxon>
        <taxon>Omphalotaceae</taxon>
        <taxon>Lentinula</taxon>
    </lineage>
</organism>
<feature type="compositionally biased region" description="Basic residues" evidence="1">
    <location>
        <begin position="483"/>
        <end position="493"/>
    </location>
</feature>
<dbReference type="Proteomes" id="UP001163846">
    <property type="component" value="Unassembled WGS sequence"/>
</dbReference>
<feature type="compositionally biased region" description="Polar residues" evidence="1">
    <location>
        <begin position="139"/>
        <end position="161"/>
    </location>
</feature>
<evidence type="ECO:0000313" key="3">
    <source>
        <dbReference type="Proteomes" id="UP001163846"/>
    </source>
</evidence>
<feature type="compositionally biased region" description="Basic residues" evidence="1">
    <location>
        <begin position="23"/>
        <end position="33"/>
    </location>
</feature>
<feature type="compositionally biased region" description="Low complexity" evidence="1">
    <location>
        <begin position="102"/>
        <end position="124"/>
    </location>
</feature>
<proteinExistence type="predicted"/>
<keyword evidence="3" id="KW-1185">Reference proteome</keyword>
<protein>
    <submittedName>
        <fullName evidence="2">Uncharacterized protein</fullName>
    </submittedName>
</protein>
<feature type="region of interest" description="Disordered" evidence="1">
    <location>
        <begin position="20"/>
        <end position="161"/>
    </location>
</feature>
<feature type="compositionally biased region" description="Low complexity" evidence="1">
    <location>
        <begin position="423"/>
        <end position="438"/>
    </location>
</feature>
<feature type="region of interest" description="Disordered" evidence="1">
    <location>
        <begin position="189"/>
        <end position="287"/>
    </location>
</feature>
<comment type="caution">
    <text evidence="2">The sequence shown here is derived from an EMBL/GenBank/DDBJ whole genome shotgun (WGS) entry which is preliminary data.</text>
</comment>
<dbReference type="AlphaFoldDB" id="A0AA38UKR9"/>
<feature type="compositionally biased region" description="Low complexity" evidence="1">
    <location>
        <begin position="237"/>
        <end position="283"/>
    </location>
</feature>
<gene>
    <name evidence="2" type="ORF">F5878DRAFT_21445</name>
</gene>